<dbReference type="EMBL" id="NEEU01000004">
    <property type="protein sequence ID" value="PJD74681.1"/>
    <property type="molecule type" value="Genomic_DNA"/>
</dbReference>
<evidence type="ECO:0000256" key="1">
    <source>
        <dbReference type="SAM" id="Phobius"/>
    </source>
</evidence>
<keyword evidence="1" id="KW-1133">Transmembrane helix</keyword>
<dbReference type="Proteomes" id="UP000230495">
    <property type="component" value="Unassembled WGS sequence"/>
</dbReference>
<reference evidence="2 3" key="1">
    <citation type="journal article" date="2017" name="J. Antimicrob. Chemother.">
        <title>Characterization of the population structure, drug resistance mechanisms and plasmids of the community-associated Enterobacter cloacae complex in China.</title>
        <authorList>
            <person name="Zhou K."/>
            <person name="Yu W."/>
            <person name="Cao X."/>
            <person name="Shen P."/>
            <person name="Lu H."/>
            <person name="Luo Q."/>
            <person name="Rossen J.W.A."/>
            <person name="Xiao Y."/>
        </authorList>
    </citation>
    <scope>NUCLEOTIDE SEQUENCE [LARGE SCALE GENOMIC DNA]</scope>
    <source>
        <strain evidence="2">ECC1097</strain>
    </source>
</reference>
<accession>A0A2J0PJG0</accession>
<comment type="caution">
    <text evidence="2">The sequence shown here is derived from an EMBL/GenBank/DDBJ whole genome shotgun (WGS) entry which is preliminary data.</text>
</comment>
<feature type="transmembrane region" description="Helical" evidence="1">
    <location>
        <begin position="105"/>
        <end position="125"/>
    </location>
</feature>
<protein>
    <submittedName>
        <fullName evidence="2">Phage tail protein</fullName>
    </submittedName>
</protein>
<sequence>MEAVMQIRSEPVRLIKLYGVLGATFGREFKLSVSSPKEAIRALSVIVPGFERFLNTSKQRGLTYAVFSGKRNLLNDELSMDRSTEEIRIAPVIIGSKRAGVFQTILGVALVAVAAFVTGGAAIGIGGTAFAGGWGAVAGIGASMAIGGVVQMLSPQTTGLASKQSADNQASYAFGGVTNTTAQGNPVPLLYGHRRIGGAIISAGIYVEDKM</sequence>
<name>A0A2J0PJG0_9ENTR</name>
<dbReference type="Pfam" id="PF06805">
    <property type="entry name" value="Lambda_tail_I"/>
    <property type="match status" value="1"/>
</dbReference>
<organism evidence="2">
    <name type="scientific">Enterobacter kobei</name>
    <dbReference type="NCBI Taxonomy" id="208224"/>
    <lineage>
        <taxon>Bacteria</taxon>
        <taxon>Pseudomonadati</taxon>
        <taxon>Pseudomonadota</taxon>
        <taxon>Gammaproteobacteria</taxon>
        <taxon>Enterobacterales</taxon>
        <taxon>Enterobacteriaceae</taxon>
        <taxon>Enterobacter</taxon>
        <taxon>Enterobacter cloacae complex</taxon>
    </lineage>
</organism>
<dbReference type="AlphaFoldDB" id="A0A2J0PJG0"/>
<keyword evidence="1" id="KW-0472">Membrane</keyword>
<feature type="transmembrane region" description="Helical" evidence="1">
    <location>
        <begin position="131"/>
        <end position="153"/>
    </location>
</feature>
<dbReference type="InterPro" id="IPR010654">
    <property type="entry name" value="Phage_lambda_tail_I"/>
</dbReference>
<keyword evidence="1" id="KW-0812">Transmembrane</keyword>
<evidence type="ECO:0000313" key="3">
    <source>
        <dbReference type="Proteomes" id="UP000230495"/>
    </source>
</evidence>
<gene>
    <name evidence="2" type="ORF">B9Q37_12370</name>
</gene>
<proteinExistence type="predicted"/>
<evidence type="ECO:0000313" key="2">
    <source>
        <dbReference type="EMBL" id="PJD74681.1"/>
    </source>
</evidence>
<dbReference type="OrthoDB" id="5617695at2"/>